<dbReference type="RefSeq" id="WP_136727595.1">
    <property type="nucleotide sequence ID" value="NZ_SUMC01000040.1"/>
</dbReference>
<organism evidence="1 2">
    <name type="scientific">Actinacidiphila oryziradicis</name>
    <dbReference type="NCBI Taxonomy" id="2571141"/>
    <lineage>
        <taxon>Bacteria</taxon>
        <taxon>Bacillati</taxon>
        <taxon>Actinomycetota</taxon>
        <taxon>Actinomycetes</taxon>
        <taxon>Kitasatosporales</taxon>
        <taxon>Streptomycetaceae</taxon>
        <taxon>Actinacidiphila</taxon>
    </lineage>
</organism>
<proteinExistence type="predicted"/>
<name>A0A4V5MZ77_9ACTN</name>
<comment type="caution">
    <text evidence="1">The sequence shown here is derived from an EMBL/GenBank/DDBJ whole genome shotgun (WGS) entry which is preliminary data.</text>
</comment>
<dbReference type="EMBL" id="SUMC01000040">
    <property type="protein sequence ID" value="TKA06349.1"/>
    <property type="molecule type" value="Genomic_DNA"/>
</dbReference>
<gene>
    <name evidence="1" type="ORF">FCI23_32430</name>
</gene>
<reference evidence="1 2" key="1">
    <citation type="submission" date="2019-04" db="EMBL/GenBank/DDBJ databases">
        <title>Streptomyces oryziradicis sp. nov., a novel actinomycete isolated from rhizosphere soil of rice (Oryza sativa L.).</title>
        <authorList>
            <person name="Li C."/>
        </authorList>
    </citation>
    <scope>NUCLEOTIDE SEQUENCE [LARGE SCALE GENOMIC DNA]</scope>
    <source>
        <strain evidence="1 2">NEAU-C40</strain>
    </source>
</reference>
<dbReference type="AlphaFoldDB" id="A0A4V5MZ77"/>
<dbReference type="Proteomes" id="UP000305778">
    <property type="component" value="Unassembled WGS sequence"/>
</dbReference>
<protein>
    <submittedName>
        <fullName evidence="1">Uncharacterized protein</fullName>
    </submittedName>
</protein>
<evidence type="ECO:0000313" key="1">
    <source>
        <dbReference type="EMBL" id="TKA06349.1"/>
    </source>
</evidence>
<sequence>MLALLASANTPLRAKEICEVTEEAADHRHVETLRMRLKRMVGVSGWPSRPGGCSRWPMAFAHLIGADQAGSSPRRAW</sequence>
<keyword evidence="2" id="KW-1185">Reference proteome</keyword>
<accession>A0A4V5MZ77</accession>
<evidence type="ECO:0000313" key="2">
    <source>
        <dbReference type="Proteomes" id="UP000305778"/>
    </source>
</evidence>